<keyword evidence="2 5" id="KW-0812">Transmembrane</keyword>
<reference evidence="8 9" key="1">
    <citation type="submission" date="2020-10" db="EMBL/GenBank/DDBJ databases">
        <title>Wide distribution of Phycisphaera-like planctomycetes from WD2101 soil group in peatlands and genome analysis of the first cultivated representative.</title>
        <authorList>
            <person name="Dedysh S.N."/>
            <person name="Beletsky A.V."/>
            <person name="Ivanova A."/>
            <person name="Kulichevskaya I.S."/>
            <person name="Suzina N.E."/>
            <person name="Philippov D.A."/>
            <person name="Rakitin A.L."/>
            <person name="Mardanov A.V."/>
            <person name="Ravin N.V."/>
        </authorList>
    </citation>
    <scope>NUCLEOTIDE SEQUENCE [LARGE SCALE GENOMIC DNA]</scope>
    <source>
        <strain evidence="8 9">M1803</strain>
    </source>
</reference>
<dbReference type="PANTHER" id="PTHR11432">
    <property type="entry name" value="NADH DEHYDROGENASE SUBUNIT 1"/>
    <property type="match status" value="1"/>
</dbReference>
<comment type="caution">
    <text evidence="5">Lacks conserved residue(s) required for the propagation of feature annotation.</text>
</comment>
<evidence type="ECO:0000256" key="1">
    <source>
        <dbReference type="ARBA" id="ARBA00004141"/>
    </source>
</evidence>
<evidence type="ECO:0000313" key="9">
    <source>
        <dbReference type="Proteomes" id="UP000593765"/>
    </source>
</evidence>
<dbReference type="GO" id="GO:0003954">
    <property type="term" value="F:NADH dehydrogenase activity"/>
    <property type="evidence" value="ECO:0007669"/>
    <property type="project" value="TreeGrafter"/>
</dbReference>
<comment type="subcellular location">
    <subcellularLocation>
        <location evidence="5 6">Cell membrane</location>
        <topology evidence="5 6">Multi-pass membrane protein</topology>
    </subcellularLocation>
    <subcellularLocation>
        <location evidence="1">Membrane</location>
        <topology evidence="1">Multi-pass membrane protein</topology>
    </subcellularLocation>
</comment>
<keyword evidence="3 5" id="KW-1133">Transmembrane helix</keyword>
<accession>A0A7M2X423</accession>
<feature type="transmembrane region" description="Helical" evidence="5">
    <location>
        <begin position="298"/>
        <end position="324"/>
    </location>
</feature>
<feature type="region of interest" description="Disordered" evidence="7">
    <location>
        <begin position="460"/>
        <end position="479"/>
    </location>
</feature>
<evidence type="ECO:0000256" key="6">
    <source>
        <dbReference type="RuleBase" id="RU000471"/>
    </source>
</evidence>
<feature type="transmembrane region" description="Helical" evidence="5">
    <location>
        <begin position="171"/>
        <end position="193"/>
    </location>
</feature>
<name>A0A7M2X423_9BACT</name>
<keyword evidence="5" id="KW-1003">Cell membrane</keyword>
<dbReference type="AlphaFoldDB" id="A0A7M2X423"/>
<evidence type="ECO:0000256" key="7">
    <source>
        <dbReference type="SAM" id="MobiDB-lite"/>
    </source>
</evidence>
<dbReference type="EMBL" id="CP063458">
    <property type="protein sequence ID" value="QOV92517.1"/>
    <property type="molecule type" value="Genomic_DNA"/>
</dbReference>
<keyword evidence="5 6" id="KW-0520">NAD</keyword>
<dbReference type="GO" id="GO:0016655">
    <property type="term" value="F:oxidoreductase activity, acting on NAD(P)H, quinone or similar compound as acceptor"/>
    <property type="evidence" value="ECO:0007669"/>
    <property type="project" value="UniProtKB-UniRule"/>
</dbReference>
<gene>
    <name evidence="5" type="primary">nuoH</name>
    <name evidence="8" type="ORF">IPV69_23020</name>
</gene>
<dbReference type="HAMAP" id="MF_01350">
    <property type="entry name" value="NDH1_NuoH"/>
    <property type="match status" value="1"/>
</dbReference>
<keyword evidence="4 5" id="KW-0472">Membrane</keyword>
<dbReference type="Pfam" id="PF00146">
    <property type="entry name" value="NADHdh"/>
    <property type="match status" value="1"/>
</dbReference>
<evidence type="ECO:0000256" key="3">
    <source>
        <dbReference type="ARBA" id="ARBA00022989"/>
    </source>
</evidence>
<comment type="similarity">
    <text evidence="5 6">Belongs to the complex I subunit 1 family.</text>
</comment>
<evidence type="ECO:0000313" key="8">
    <source>
        <dbReference type="EMBL" id="QOV92517.1"/>
    </source>
</evidence>
<keyword evidence="5" id="KW-0830">Ubiquinone</keyword>
<feature type="transmembrane region" description="Helical" evidence="5">
    <location>
        <begin position="432"/>
        <end position="454"/>
    </location>
</feature>
<feature type="transmembrane region" description="Helical" evidence="5">
    <location>
        <begin position="387"/>
        <end position="412"/>
    </location>
</feature>
<evidence type="ECO:0000256" key="5">
    <source>
        <dbReference type="HAMAP-Rule" id="MF_01350"/>
    </source>
</evidence>
<dbReference type="PANTHER" id="PTHR11432:SF3">
    <property type="entry name" value="NADH-UBIQUINONE OXIDOREDUCTASE CHAIN 1"/>
    <property type="match status" value="1"/>
</dbReference>
<protein>
    <recommendedName>
        <fullName evidence="5">NADH-quinone oxidoreductase subunit H</fullName>
        <ecNumber evidence="5">7.1.1.-</ecNumber>
    </recommendedName>
    <alternativeName>
        <fullName evidence="5">NADH dehydrogenase I subunit H</fullName>
    </alternativeName>
    <alternativeName>
        <fullName evidence="5">NDH-1 subunit H</fullName>
    </alternativeName>
</protein>
<keyword evidence="5" id="KW-0874">Quinone</keyword>
<evidence type="ECO:0000256" key="2">
    <source>
        <dbReference type="ARBA" id="ARBA00022692"/>
    </source>
</evidence>
<proteinExistence type="inferred from homology"/>
<dbReference type="GO" id="GO:0048038">
    <property type="term" value="F:quinone binding"/>
    <property type="evidence" value="ECO:0007669"/>
    <property type="project" value="UniProtKB-KW"/>
</dbReference>
<dbReference type="InterPro" id="IPR001694">
    <property type="entry name" value="NADH_UbQ_OxRdtase_su1/FPO"/>
</dbReference>
<feature type="transmembrane region" description="Helical" evidence="5">
    <location>
        <begin position="350"/>
        <end position="375"/>
    </location>
</feature>
<comment type="function">
    <text evidence="5">NDH-1 shuttles electrons from NADH, via FMN and iron-sulfur (Fe-S) centers, to quinones in the respiratory chain. The immediate electron acceptor for the enzyme in this species is believed to be ubiquinone. Couples the redox reaction to proton translocation (for every two electrons transferred, four hydrogen ions are translocated across the cytoplasmic membrane), and thus conserves the redox energy in a proton gradient. This subunit may bind ubiquinone.</text>
</comment>
<sequence>MVIVIIISIAVIPWGGTYQNTKDVDVTGTKQTSGIAAIDDNLPPSTTVVSASGKTDLAKQSTHSVFEISGPKGTTDYKAAGTKVLATYEIRNAAGQVHRYTRAIDISGYTEPSEAAAVQARLPADAVLLKTDEKVSIDVPIELVKNADGTFSEVVRSVAYRWEFAPGRLDIGILYVLAVLSLAVYGVVVGGWASNNKYSFLGGLRATANMISYEIPLGLAILCVVLMFGTLDIAKLVDGQAGYWIGVIPAWNCFSQPLPFILFVICIHAEANRAPFDTAEAEQELVGGYHTEYSAMRFALFFLAEYAGMVTTSAICVALFLGGWHLPYLDYLWPAIGGNVAGAPASVTDSLIACLVRTGVFFGKTVAIIFLFMWVRWSLPRFRFDQIMILAWRALIPISLALLMATAVTIYLTAGPTAAGEPTFVKPIAGTLALALLAMNVIVLIATMFISKLLPQPSPTNRKMPLPNSRFRKTPLPGKPVERIPVAAAT</sequence>
<evidence type="ECO:0000256" key="4">
    <source>
        <dbReference type="ARBA" id="ARBA00023136"/>
    </source>
</evidence>
<comment type="catalytic activity">
    <reaction evidence="5">
        <text>a quinone + NADH + 5 H(+)(in) = a quinol + NAD(+) + 4 H(+)(out)</text>
        <dbReference type="Rhea" id="RHEA:57888"/>
        <dbReference type="ChEBI" id="CHEBI:15378"/>
        <dbReference type="ChEBI" id="CHEBI:24646"/>
        <dbReference type="ChEBI" id="CHEBI:57540"/>
        <dbReference type="ChEBI" id="CHEBI:57945"/>
        <dbReference type="ChEBI" id="CHEBI:132124"/>
    </reaction>
</comment>
<dbReference type="GO" id="GO:0009060">
    <property type="term" value="P:aerobic respiration"/>
    <property type="evidence" value="ECO:0007669"/>
    <property type="project" value="TreeGrafter"/>
</dbReference>
<keyword evidence="9" id="KW-1185">Reference proteome</keyword>
<dbReference type="GO" id="GO:0005886">
    <property type="term" value="C:plasma membrane"/>
    <property type="evidence" value="ECO:0007669"/>
    <property type="project" value="UniProtKB-SubCell"/>
</dbReference>
<keyword evidence="5" id="KW-1278">Translocase</keyword>
<dbReference type="KEGG" id="hbs:IPV69_23020"/>
<dbReference type="Proteomes" id="UP000593765">
    <property type="component" value="Chromosome"/>
</dbReference>
<feature type="transmembrane region" description="Helical" evidence="5">
    <location>
        <begin position="213"/>
        <end position="234"/>
    </location>
</feature>
<dbReference type="EC" id="7.1.1.-" evidence="5"/>
<comment type="subunit">
    <text evidence="5">NDH-1 is composed of 14 different subunits. Subunits NuoA, H, J, K, L, M, N constitute the membrane sector of the complex.</text>
</comment>
<organism evidence="8 9">
    <name type="scientific">Humisphaera borealis</name>
    <dbReference type="NCBI Taxonomy" id="2807512"/>
    <lineage>
        <taxon>Bacteria</taxon>
        <taxon>Pseudomonadati</taxon>
        <taxon>Planctomycetota</taxon>
        <taxon>Phycisphaerae</taxon>
        <taxon>Tepidisphaerales</taxon>
        <taxon>Tepidisphaeraceae</taxon>
        <taxon>Humisphaera</taxon>
    </lineage>
</organism>